<comment type="pathway">
    <text evidence="1">Isoprenoid biosynthesis; isopentenyl diphosphate biosynthesis via mevalonate pathway; isopentenyl diphosphate from (R)-mevalonate: step 2/3.</text>
</comment>
<dbReference type="Proteomes" id="UP000237947">
    <property type="component" value="Chromosome"/>
</dbReference>
<dbReference type="PANTHER" id="PTHR31814">
    <property type="match status" value="1"/>
</dbReference>
<evidence type="ECO:0000256" key="4">
    <source>
        <dbReference type="ARBA" id="ARBA00022741"/>
    </source>
</evidence>
<evidence type="ECO:0000256" key="5">
    <source>
        <dbReference type="ARBA" id="ARBA00022777"/>
    </source>
</evidence>
<evidence type="ECO:0000313" key="8">
    <source>
        <dbReference type="EMBL" id="AVM42106.1"/>
    </source>
</evidence>
<dbReference type="SUPFAM" id="SSF55060">
    <property type="entry name" value="GHMP Kinase, C-terminal domain"/>
    <property type="match status" value="1"/>
</dbReference>
<dbReference type="Gene3D" id="3.30.230.10">
    <property type="match status" value="1"/>
</dbReference>
<dbReference type="KEGG" id="fsa:C5Q98_02150"/>
<organism evidence="8 9">
    <name type="scientific">Fastidiosipila sanguinis</name>
    <dbReference type="NCBI Taxonomy" id="236753"/>
    <lineage>
        <taxon>Bacteria</taxon>
        <taxon>Bacillati</taxon>
        <taxon>Bacillota</taxon>
        <taxon>Clostridia</taxon>
        <taxon>Eubacteriales</taxon>
        <taxon>Oscillospiraceae</taxon>
        <taxon>Fastidiosipila</taxon>
    </lineage>
</organism>
<dbReference type="InterPro" id="IPR014721">
    <property type="entry name" value="Ribsml_uS5_D2-typ_fold_subgr"/>
</dbReference>
<dbReference type="Pfam" id="PF08544">
    <property type="entry name" value="GHMP_kinases_C"/>
    <property type="match status" value="1"/>
</dbReference>
<dbReference type="InterPro" id="IPR013750">
    <property type="entry name" value="GHMP_kinase_C_dom"/>
</dbReference>
<dbReference type="InterPro" id="IPR035102">
    <property type="entry name" value="Phosphomevalonate_kinase"/>
</dbReference>
<gene>
    <name evidence="8" type="ORF">C5Q98_02150</name>
</gene>
<dbReference type="GO" id="GO:0005524">
    <property type="term" value="F:ATP binding"/>
    <property type="evidence" value="ECO:0007669"/>
    <property type="project" value="UniProtKB-KW"/>
</dbReference>
<dbReference type="Gene3D" id="3.30.70.890">
    <property type="entry name" value="GHMP kinase, C-terminal domain"/>
    <property type="match status" value="1"/>
</dbReference>
<dbReference type="PANTHER" id="PTHR31814:SF2">
    <property type="entry name" value="PHOSPHOMEVALONATE KINASE"/>
    <property type="match status" value="1"/>
</dbReference>
<dbReference type="GO" id="GO:0019287">
    <property type="term" value="P:isopentenyl diphosphate biosynthetic process, mevalonate pathway"/>
    <property type="evidence" value="ECO:0007669"/>
    <property type="project" value="UniProtKB-UniPathway"/>
</dbReference>
<dbReference type="InterPro" id="IPR020568">
    <property type="entry name" value="Ribosomal_Su5_D2-typ_SF"/>
</dbReference>
<evidence type="ECO:0000313" key="9">
    <source>
        <dbReference type="Proteomes" id="UP000237947"/>
    </source>
</evidence>
<evidence type="ECO:0000256" key="6">
    <source>
        <dbReference type="ARBA" id="ARBA00022840"/>
    </source>
</evidence>
<evidence type="ECO:0000259" key="7">
    <source>
        <dbReference type="Pfam" id="PF08544"/>
    </source>
</evidence>
<dbReference type="GO" id="GO:0004631">
    <property type="term" value="F:phosphomevalonate kinase activity"/>
    <property type="evidence" value="ECO:0007669"/>
    <property type="project" value="UniProtKB-EC"/>
</dbReference>
<proteinExistence type="predicted"/>
<evidence type="ECO:0000256" key="3">
    <source>
        <dbReference type="ARBA" id="ARBA00022679"/>
    </source>
</evidence>
<keyword evidence="5 8" id="KW-0418">Kinase</keyword>
<dbReference type="InterPro" id="IPR036554">
    <property type="entry name" value="GHMP_kinase_C_sf"/>
</dbReference>
<dbReference type="EC" id="2.7.4.2" evidence="2"/>
<feature type="domain" description="GHMP kinase C-terminal" evidence="7">
    <location>
        <begin position="278"/>
        <end position="362"/>
    </location>
</feature>
<dbReference type="SUPFAM" id="SSF54211">
    <property type="entry name" value="Ribosomal protein S5 domain 2-like"/>
    <property type="match status" value="1"/>
</dbReference>
<reference evidence="9" key="1">
    <citation type="submission" date="2018-02" db="EMBL/GenBank/DDBJ databases">
        <authorList>
            <person name="Holder M.E."/>
            <person name="Ajami N.J."/>
            <person name="Petrosino J.F."/>
        </authorList>
    </citation>
    <scope>NUCLEOTIDE SEQUENCE [LARGE SCALE GENOMIC DNA]</scope>
    <source>
        <strain evidence="9">CCUG 47711</strain>
    </source>
</reference>
<keyword evidence="3" id="KW-0808">Transferase</keyword>
<dbReference type="AlphaFoldDB" id="A0A2S0KM53"/>
<dbReference type="EMBL" id="CP027226">
    <property type="protein sequence ID" value="AVM42106.1"/>
    <property type="molecule type" value="Genomic_DNA"/>
</dbReference>
<accession>A0A2S0KM53</accession>
<dbReference type="NCBIfam" id="TIGR01220">
    <property type="entry name" value="Pmev_kin_Gr_pos"/>
    <property type="match status" value="1"/>
</dbReference>
<keyword evidence="4" id="KW-0547">Nucleotide-binding</keyword>
<evidence type="ECO:0000256" key="1">
    <source>
        <dbReference type="ARBA" id="ARBA00005017"/>
    </source>
</evidence>
<keyword evidence="6" id="KW-0067">ATP-binding</keyword>
<dbReference type="UniPathway" id="UPA00057">
    <property type="reaction ID" value="UER00099"/>
</dbReference>
<name>A0A2S0KM53_9FIRM</name>
<dbReference type="InterPro" id="IPR005917">
    <property type="entry name" value="Pmev_kinase_bact"/>
</dbReference>
<dbReference type="OrthoDB" id="1522677at2"/>
<dbReference type="RefSeq" id="WP_106012092.1">
    <property type="nucleotide sequence ID" value="NZ_CP027226.1"/>
</dbReference>
<sequence length="375" mass="41606">MPNEIAKINESQKITVKAPGKLYLAGEYAVVSPNQSALVFAVDAFIELSVFASATREIIDNDGSQYSWELNQSKEVIINGDYENELSLTASAMTVSLNYVAQKLDIDISNLKLTLEISSDLQNSAGKKYGFGSSGAASVATCRSILMLFNIDSLFTQYEFQVLIFKLAALSQMRLEKLGSFGDLAASSLSGMVHYQNFDRSFIVDEKLESSSIKLLAESNWPGLILRSIELPKEWELSIIWSEKASSTEDLLKLKGKEIAESEMRLFLEESNKIIFNLIEAIKTANWSDFSLNLKKNADFISEHLAKQLRPYNLDIFDRAKEIAEAESAIFKISGSGAGDCAIAISPNHDNAMKVRKNWEATGLKVLSHKLWKGI</sequence>
<keyword evidence="9" id="KW-1185">Reference proteome</keyword>
<protein>
    <recommendedName>
        <fullName evidence="2">phosphomevalonate kinase</fullName>
        <ecNumber evidence="2">2.7.4.2</ecNumber>
    </recommendedName>
</protein>
<evidence type="ECO:0000256" key="2">
    <source>
        <dbReference type="ARBA" id="ARBA00012958"/>
    </source>
</evidence>